<accession>A0AAW2GYY2</accession>
<organism evidence="1 2">
    <name type="scientific">Cardiocondyla obscurior</name>
    <dbReference type="NCBI Taxonomy" id="286306"/>
    <lineage>
        <taxon>Eukaryota</taxon>
        <taxon>Metazoa</taxon>
        <taxon>Ecdysozoa</taxon>
        <taxon>Arthropoda</taxon>
        <taxon>Hexapoda</taxon>
        <taxon>Insecta</taxon>
        <taxon>Pterygota</taxon>
        <taxon>Neoptera</taxon>
        <taxon>Endopterygota</taxon>
        <taxon>Hymenoptera</taxon>
        <taxon>Apocrita</taxon>
        <taxon>Aculeata</taxon>
        <taxon>Formicoidea</taxon>
        <taxon>Formicidae</taxon>
        <taxon>Myrmicinae</taxon>
        <taxon>Cardiocondyla</taxon>
    </lineage>
</organism>
<protein>
    <submittedName>
        <fullName evidence="1">Uncharacterized protein</fullName>
    </submittedName>
</protein>
<comment type="caution">
    <text evidence="1">The sequence shown here is derived from an EMBL/GenBank/DDBJ whole genome shotgun (WGS) entry which is preliminary data.</text>
</comment>
<sequence length="82" mass="8994">MQWNRITGHGWSATELIIHCQIKEACYFNITNFVAVACDTIVIFESLIKIFTTSFAISTIAICSTVQAMTSVTAVTVASCKK</sequence>
<dbReference type="AlphaFoldDB" id="A0AAW2GYY2"/>
<evidence type="ECO:0000313" key="1">
    <source>
        <dbReference type="EMBL" id="KAL0132525.1"/>
    </source>
</evidence>
<keyword evidence="2" id="KW-1185">Reference proteome</keyword>
<proteinExistence type="predicted"/>
<dbReference type="Proteomes" id="UP001430953">
    <property type="component" value="Unassembled WGS sequence"/>
</dbReference>
<reference evidence="1 2" key="1">
    <citation type="submission" date="2023-03" db="EMBL/GenBank/DDBJ databases">
        <title>High recombination rates correlate with genetic variation in Cardiocondyla obscurior ants.</title>
        <authorList>
            <person name="Errbii M."/>
        </authorList>
    </citation>
    <scope>NUCLEOTIDE SEQUENCE [LARGE SCALE GENOMIC DNA]</scope>
    <source>
        <strain evidence="1">Alpha-2009</strain>
        <tissue evidence="1">Whole body</tissue>
    </source>
</reference>
<gene>
    <name evidence="1" type="ORF">PUN28_000341</name>
</gene>
<dbReference type="EMBL" id="JADYXP020000001">
    <property type="protein sequence ID" value="KAL0132525.1"/>
    <property type="molecule type" value="Genomic_DNA"/>
</dbReference>
<name>A0AAW2GYY2_9HYME</name>
<evidence type="ECO:0000313" key="2">
    <source>
        <dbReference type="Proteomes" id="UP001430953"/>
    </source>
</evidence>